<dbReference type="EMBL" id="FOAB01000005">
    <property type="protein sequence ID" value="SEL62692.1"/>
    <property type="molecule type" value="Genomic_DNA"/>
</dbReference>
<evidence type="ECO:0000256" key="1">
    <source>
        <dbReference type="SAM" id="SignalP"/>
    </source>
</evidence>
<dbReference type="Proteomes" id="UP000198521">
    <property type="component" value="Unassembled WGS sequence"/>
</dbReference>
<keyword evidence="3" id="KW-1185">Reference proteome</keyword>
<evidence type="ECO:0000313" key="3">
    <source>
        <dbReference type="Proteomes" id="UP000198521"/>
    </source>
</evidence>
<name>A0A1H7RR68_AQUAM</name>
<proteinExistence type="predicted"/>
<dbReference type="RefSeq" id="WP_091409656.1">
    <property type="nucleotide sequence ID" value="NZ_FOAB01000005.1"/>
</dbReference>
<organism evidence="2 3">
    <name type="scientific">Aquimarina amphilecti</name>
    <dbReference type="NCBI Taxonomy" id="1038014"/>
    <lineage>
        <taxon>Bacteria</taxon>
        <taxon>Pseudomonadati</taxon>
        <taxon>Bacteroidota</taxon>
        <taxon>Flavobacteriia</taxon>
        <taxon>Flavobacteriales</taxon>
        <taxon>Flavobacteriaceae</taxon>
        <taxon>Aquimarina</taxon>
    </lineage>
</organism>
<keyword evidence="1" id="KW-0732">Signal</keyword>
<feature type="chain" id="PRO_5011783255" evidence="1">
    <location>
        <begin position="21"/>
        <end position="162"/>
    </location>
</feature>
<dbReference type="OrthoDB" id="882231at2"/>
<reference evidence="2 3" key="1">
    <citation type="submission" date="2016-10" db="EMBL/GenBank/DDBJ databases">
        <authorList>
            <person name="de Groot N.N."/>
        </authorList>
    </citation>
    <scope>NUCLEOTIDE SEQUENCE [LARGE SCALE GENOMIC DNA]</scope>
    <source>
        <strain evidence="2 3">DSM 25232</strain>
    </source>
</reference>
<protein>
    <submittedName>
        <fullName evidence="2">Uncharacterized protein</fullName>
    </submittedName>
</protein>
<accession>A0A1H7RR68</accession>
<feature type="signal peptide" evidence="1">
    <location>
        <begin position="1"/>
        <end position="20"/>
    </location>
</feature>
<evidence type="ECO:0000313" key="2">
    <source>
        <dbReference type="EMBL" id="SEL62692.1"/>
    </source>
</evidence>
<dbReference type="AlphaFoldDB" id="A0A1H7RR68"/>
<sequence>MRIIIVLLIASTLNSLTAQIQYGTPINEELPDKLKTLRKAIEVNNFPKNIDAIKIDNGYYWKHNTAILCKESEIKIIEYGAYLFYNNTWNLRKSYPLKELNKNFGTKKELMKQSQPYTWTKNWRTDSSLFGGWAMWYFIGISEDGETVCGYEKIETTNKLLN</sequence>
<dbReference type="STRING" id="1038014.SAMN04487910_2841"/>
<gene>
    <name evidence="2" type="ORF">SAMN04487910_2841</name>
</gene>